<name>A0A1I7GBB5_9PROT</name>
<dbReference type="EMBL" id="FPBZ01000004">
    <property type="protein sequence ID" value="SFU45714.1"/>
    <property type="molecule type" value="Genomic_DNA"/>
</dbReference>
<dbReference type="Proteomes" id="UP000182649">
    <property type="component" value="Unassembled WGS sequence"/>
</dbReference>
<dbReference type="AlphaFoldDB" id="A0A1I7GBB5"/>
<accession>A0A1I7GBB5</accession>
<protein>
    <submittedName>
        <fullName evidence="1">Uncharacterized protein</fullName>
    </submittedName>
</protein>
<sequence length="68" mass="7841">MIYNESTDSTNGLLRPNTTSATVVVKYLNYTTVLMRICTDGKFKILETPNCFKLFVLFFNRKPMAQQI</sequence>
<organism evidence="1 2">
    <name type="scientific">Nitrosospira multiformis</name>
    <dbReference type="NCBI Taxonomy" id="1231"/>
    <lineage>
        <taxon>Bacteria</taxon>
        <taxon>Pseudomonadati</taxon>
        <taxon>Pseudomonadota</taxon>
        <taxon>Betaproteobacteria</taxon>
        <taxon>Nitrosomonadales</taxon>
        <taxon>Nitrosomonadaceae</taxon>
        <taxon>Nitrosospira</taxon>
    </lineage>
</organism>
<gene>
    <name evidence="1" type="ORF">SAMN05216417_10480</name>
</gene>
<evidence type="ECO:0000313" key="2">
    <source>
        <dbReference type="Proteomes" id="UP000182649"/>
    </source>
</evidence>
<proteinExistence type="predicted"/>
<evidence type="ECO:0000313" key="1">
    <source>
        <dbReference type="EMBL" id="SFU45714.1"/>
    </source>
</evidence>
<reference evidence="1 2" key="1">
    <citation type="submission" date="2016-10" db="EMBL/GenBank/DDBJ databases">
        <authorList>
            <person name="de Groot N.N."/>
        </authorList>
    </citation>
    <scope>NUCLEOTIDE SEQUENCE [LARGE SCALE GENOMIC DNA]</scope>
    <source>
        <strain evidence="1 2">Nl14</strain>
    </source>
</reference>